<comment type="subcellular location">
    <subcellularLocation>
        <location evidence="1">Cell envelope</location>
    </subcellularLocation>
</comment>
<dbReference type="SUPFAM" id="SSF111369">
    <property type="entry name" value="HlyD-like secretion proteins"/>
    <property type="match status" value="1"/>
</dbReference>
<proteinExistence type="inferred from homology"/>
<dbReference type="GO" id="GO:0022857">
    <property type="term" value="F:transmembrane transporter activity"/>
    <property type="evidence" value="ECO:0007669"/>
    <property type="project" value="InterPro"/>
</dbReference>
<feature type="domain" description="Multidrug resistance protein MdtA-like C-terminal permuted SH3" evidence="6">
    <location>
        <begin position="322"/>
        <end position="379"/>
    </location>
</feature>
<comment type="similarity">
    <text evidence="2">Belongs to the membrane fusion protein (MFP) (TC 8.A.1) family.</text>
</comment>
<dbReference type="InterPro" id="IPR058624">
    <property type="entry name" value="MdtA-like_HH"/>
</dbReference>
<evidence type="ECO:0000259" key="4">
    <source>
        <dbReference type="Pfam" id="PF25917"/>
    </source>
</evidence>
<reference evidence="8" key="1">
    <citation type="submission" date="2016-10" db="EMBL/GenBank/DDBJ databases">
        <authorList>
            <person name="Varghese N."/>
            <person name="Submissions S."/>
        </authorList>
    </citation>
    <scope>NUCLEOTIDE SEQUENCE [LARGE SCALE GENOMIC DNA]</scope>
    <source>
        <strain evidence="8">DSM 123</strain>
    </source>
</reference>
<evidence type="ECO:0000313" key="8">
    <source>
        <dbReference type="Proteomes" id="UP000199615"/>
    </source>
</evidence>
<dbReference type="InterPro" id="IPR006143">
    <property type="entry name" value="RND_pump_MFP"/>
</dbReference>
<dbReference type="GO" id="GO:0005886">
    <property type="term" value="C:plasma membrane"/>
    <property type="evidence" value="ECO:0007669"/>
    <property type="project" value="TreeGrafter"/>
</dbReference>
<evidence type="ECO:0000259" key="3">
    <source>
        <dbReference type="Pfam" id="PF25876"/>
    </source>
</evidence>
<dbReference type="GO" id="GO:0046677">
    <property type="term" value="P:response to antibiotic"/>
    <property type="evidence" value="ECO:0007669"/>
    <property type="project" value="TreeGrafter"/>
</dbReference>
<dbReference type="Gene3D" id="2.40.50.100">
    <property type="match status" value="1"/>
</dbReference>
<dbReference type="FunFam" id="2.40.420.20:FF:000001">
    <property type="entry name" value="Efflux RND transporter periplasmic adaptor subunit"/>
    <property type="match status" value="1"/>
</dbReference>
<feature type="domain" description="Multidrug resistance protein MdtA-like beta-barrel" evidence="5">
    <location>
        <begin position="254"/>
        <end position="314"/>
    </location>
</feature>
<dbReference type="PANTHER" id="PTHR30158:SF10">
    <property type="entry name" value="CATION EFFLUX PUMP"/>
    <property type="match status" value="1"/>
</dbReference>
<dbReference type="AlphaFoldDB" id="A0A1H8VMF6"/>
<dbReference type="OrthoDB" id="9816569at2"/>
<dbReference type="InterPro" id="IPR058627">
    <property type="entry name" value="MdtA-like_C"/>
</dbReference>
<dbReference type="Gene3D" id="1.10.287.470">
    <property type="entry name" value="Helix hairpin bin"/>
    <property type="match status" value="1"/>
</dbReference>
<evidence type="ECO:0000256" key="2">
    <source>
        <dbReference type="ARBA" id="ARBA00009477"/>
    </source>
</evidence>
<accession>A0A1H8VMF6</accession>
<dbReference type="EMBL" id="FODT01000009">
    <property type="protein sequence ID" value="SEP16556.1"/>
    <property type="molecule type" value="Genomic_DNA"/>
</dbReference>
<feature type="domain" description="Multidrug resistance protein MdtA-like barrel-sandwich hybrid" evidence="4">
    <location>
        <begin position="78"/>
        <end position="214"/>
    </location>
</feature>
<evidence type="ECO:0000256" key="1">
    <source>
        <dbReference type="ARBA" id="ARBA00004196"/>
    </source>
</evidence>
<dbReference type="Pfam" id="PF25917">
    <property type="entry name" value="BSH_RND"/>
    <property type="match status" value="1"/>
</dbReference>
<dbReference type="Pfam" id="PF25876">
    <property type="entry name" value="HH_MFP_RND"/>
    <property type="match status" value="1"/>
</dbReference>
<dbReference type="InterPro" id="IPR058626">
    <property type="entry name" value="MdtA-like_b-barrel"/>
</dbReference>
<dbReference type="Gene3D" id="2.40.420.20">
    <property type="match status" value="1"/>
</dbReference>
<dbReference type="InterPro" id="IPR058625">
    <property type="entry name" value="MdtA-like_BSH"/>
</dbReference>
<dbReference type="Pfam" id="PF25944">
    <property type="entry name" value="Beta-barrel_RND"/>
    <property type="match status" value="1"/>
</dbReference>
<dbReference type="Gene3D" id="2.40.30.170">
    <property type="match status" value="1"/>
</dbReference>
<evidence type="ECO:0000259" key="6">
    <source>
        <dbReference type="Pfam" id="PF25967"/>
    </source>
</evidence>
<dbReference type="Pfam" id="PF25967">
    <property type="entry name" value="RND-MFP_C"/>
    <property type="match status" value="1"/>
</dbReference>
<dbReference type="GO" id="GO:0030313">
    <property type="term" value="C:cell envelope"/>
    <property type="evidence" value="ECO:0007669"/>
    <property type="project" value="UniProtKB-SubCell"/>
</dbReference>
<dbReference type="PANTHER" id="PTHR30158">
    <property type="entry name" value="ACRA/E-RELATED COMPONENT OF DRUG EFFLUX TRANSPORTER"/>
    <property type="match status" value="1"/>
</dbReference>
<organism evidence="7 8">
    <name type="scientific">Rhodopseudomonas pseudopalustris</name>
    <dbReference type="NCBI Taxonomy" id="1513892"/>
    <lineage>
        <taxon>Bacteria</taxon>
        <taxon>Pseudomonadati</taxon>
        <taxon>Pseudomonadota</taxon>
        <taxon>Alphaproteobacteria</taxon>
        <taxon>Hyphomicrobiales</taxon>
        <taxon>Nitrobacteraceae</taxon>
        <taxon>Rhodopseudomonas</taxon>
    </lineage>
</organism>
<keyword evidence="8" id="KW-1185">Reference proteome</keyword>
<name>A0A1H8VMF6_9BRAD</name>
<dbReference type="NCBIfam" id="TIGR01730">
    <property type="entry name" value="RND_mfp"/>
    <property type="match status" value="1"/>
</dbReference>
<dbReference type="Proteomes" id="UP000199615">
    <property type="component" value="Unassembled WGS sequence"/>
</dbReference>
<sequence>MTRTSRIFLFALAAAAGGALLVYLNGVPSIVSRVLTSGETIKIAPKPSPPPQVPVGQVVTRVAARSSEFTGVIAAVKTVELRPRVGGTLESVTVPEGGLVERGQLLFQIDPRPFEIALQNAEARLQRAEVLFSQGETDLDRSQRLVPSGSISTKTFDDALSRKQERQAQMLEAKAAVAAAALDLSYSRLTAPIAGRVDKVLVTEGNLVTGASGATATLLTTIVSVDPVYVYFDIDEATYLGFLGQTRPEAVGRQGTPFPVEVGLATENGYPHSGALDFLGNRVDRGTGTIRARAVLANPDGRLTPGLFARVKLATSAPRETVLIDDQAVGTDQGRRYVLVLGAGNKVEYRPVELGAMNEGLRVVDNGLNPGDTIIIKGLVRPGMQVTPNRIAMAPDQRSVNGVANSSSQEARR</sequence>
<protein>
    <submittedName>
        <fullName evidence="7">Membrane fusion protein, gold/copper resistance efflux system</fullName>
    </submittedName>
</protein>
<evidence type="ECO:0000259" key="5">
    <source>
        <dbReference type="Pfam" id="PF25944"/>
    </source>
</evidence>
<gene>
    <name evidence="7" type="ORF">SAMN05444123_10985</name>
</gene>
<evidence type="ECO:0000313" key="7">
    <source>
        <dbReference type="EMBL" id="SEP16556.1"/>
    </source>
</evidence>
<feature type="domain" description="Multidrug resistance protein MdtA-like alpha-helical hairpin" evidence="3">
    <location>
        <begin position="118"/>
        <end position="187"/>
    </location>
</feature>